<feature type="signal peptide" evidence="1">
    <location>
        <begin position="1"/>
        <end position="26"/>
    </location>
</feature>
<name>A0AAD6NJS6_DREDA</name>
<dbReference type="EMBL" id="JAQGDS010000004">
    <property type="protein sequence ID" value="KAJ6261039.1"/>
    <property type="molecule type" value="Genomic_DNA"/>
</dbReference>
<keyword evidence="1" id="KW-0732">Signal</keyword>
<organism evidence="2 3">
    <name type="scientific">Drechslerella dactyloides</name>
    <name type="common">Nematode-trapping fungus</name>
    <name type="synonym">Arthrobotrys dactyloides</name>
    <dbReference type="NCBI Taxonomy" id="74499"/>
    <lineage>
        <taxon>Eukaryota</taxon>
        <taxon>Fungi</taxon>
        <taxon>Dikarya</taxon>
        <taxon>Ascomycota</taxon>
        <taxon>Pezizomycotina</taxon>
        <taxon>Orbiliomycetes</taxon>
        <taxon>Orbiliales</taxon>
        <taxon>Orbiliaceae</taxon>
        <taxon>Drechslerella</taxon>
    </lineage>
</organism>
<dbReference type="Proteomes" id="UP001221413">
    <property type="component" value="Unassembled WGS sequence"/>
</dbReference>
<protein>
    <submittedName>
        <fullName evidence="2">Uncharacterized protein</fullName>
    </submittedName>
</protein>
<accession>A0AAD6NJS6</accession>
<sequence length="242" mass="25969">MREPWKPQLPLFWLLFPSLVSIVVEAAEAGAAIKLNQANETSAVEDLSEVAVEALGDVSAVPTYISYITTVEVVTAPTVTITSFVNGPSIDIPARTASTAATSPMPTGMCNVPREGAAPCILSSNGTCIREYYDALRNCYKAGTFPTAKNLAQYFIDCQGELGDSGSFDSFRSCSLMHAKQQQGGPGALQKRSTLRLNGAVVITDDEFSDALDSAGIIMMDESEIWDLEHGSDDEFRHPPPL</sequence>
<keyword evidence="3" id="KW-1185">Reference proteome</keyword>
<gene>
    <name evidence="2" type="ORF">Dda_3704</name>
</gene>
<evidence type="ECO:0000256" key="1">
    <source>
        <dbReference type="SAM" id="SignalP"/>
    </source>
</evidence>
<evidence type="ECO:0000313" key="2">
    <source>
        <dbReference type="EMBL" id="KAJ6261039.1"/>
    </source>
</evidence>
<evidence type="ECO:0000313" key="3">
    <source>
        <dbReference type="Proteomes" id="UP001221413"/>
    </source>
</evidence>
<reference evidence="2" key="1">
    <citation type="submission" date="2023-01" db="EMBL/GenBank/DDBJ databases">
        <title>The chitinases involved in constricting ring structure development in the nematode-trapping fungus Drechslerella dactyloides.</title>
        <authorList>
            <person name="Wang R."/>
            <person name="Zhang L."/>
            <person name="Tang P."/>
            <person name="Li S."/>
            <person name="Liang L."/>
        </authorList>
    </citation>
    <scope>NUCLEOTIDE SEQUENCE</scope>
    <source>
        <strain evidence="2">YMF1.00031</strain>
    </source>
</reference>
<feature type="chain" id="PRO_5042225087" evidence="1">
    <location>
        <begin position="27"/>
        <end position="242"/>
    </location>
</feature>
<comment type="caution">
    <text evidence="2">The sequence shown here is derived from an EMBL/GenBank/DDBJ whole genome shotgun (WGS) entry which is preliminary data.</text>
</comment>
<proteinExistence type="predicted"/>
<dbReference type="AlphaFoldDB" id="A0AAD6NJS6"/>